<sequence length="618" mass="70041">MTKNNVFSNRKFVIGGVAIGIILIYMIRLFTLQLWSDDYKKNADSNAFRKDILYPSRGLIYDRKGRILVYNEPSYNIMVVMNNQRGIDTLDFCQTVGITKEDYIKRMAEIKDRNKNPGYSRYTPQLFMAQIPAEEFSLFREKLFRFNGFSIEKRSKRQYLKNMGAHILGDVGEINQKELDADSGQYYRRGDFIGKLGVERSYEKQLRGEKGMRIMLRDVHGRTQGHYQDGKYDKRAIPGKNLTLGLDRDLQALAERLLTGKLGAIVAIEPKTGEILCMASSPTYDPRIMVGRDRGKNHIRLSRDPMKPLLNRAMMGTYPPGSTFKITQALVGLQEGAIDPNISFPCHHGFNYKGLHVGCHGHQSPINLVPAIGTSCNSYFCWNLFRMFSNRRKYGSVQNAMTRWKDYMVAMGFGYKLGIDLPGERRGMIPNADYYDKAYRKSWNGLTVISISIGQGEVTATPLQIANLAATVANRGYYIVPHVVRFIQNGQIDTLYTRRKYTGVDPKWYEYAVAGMRKAVLNGTCRGANLPDHEVCGKTGTAQNRGHDHSAFMGFAPMNNPRIAVAVYVENGGFGNVYGVPIGALIMEQYLNGKLSEASQKKADDFQKRRIKYGDYER</sequence>
<keyword evidence="10 13" id="KW-1133">Transmembrane helix</keyword>
<dbReference type="GO" id="GO:0071555">
    <property type="term" value="P:cell wall organization"/>
    <property type="evidence" value="ECO:0007669"/>
    <property type="project" value="UniProtKB-KW"/>
</dbReference>
<dbReference type="GO" id="GO:0008658">
    <property type="term" value="F:penicillin binding"/>
    <property type="evidence" value="ECO:0007669"/>
    <property type="project" value="InterPro"/>
</dbReference>
<evidence type="ECO:0000256" key="10">
    <source>
        <dbReference type="ARBA" id="ARBA00022989"/>
    </source>
</evidence>
<dbReference type="Gene3D" id="3.90.1310.10">
    <property type="entry name" value="Penicillin-binding protein 2a (Domain 2)"/>
    <property type="match status" value="1"/>
</dbReference>
<dbReference type="SUPFAM" id="SSF56601">
    <property type="entry name" value="beta-lactamase/transpeptidase-like"/>
    <property type="match status" value="1"/>
</dbReference>
<keyword evidence="4" id="KW-0997">Cell inner membrane</keyword>
<evidence type="ECO:0000256" key="6">
    <source>
        <dbReference type="ARBA" id="ARBA00022692"/>
    </source>
</evidence>
<dbReference type="AlphaFoldDB" id="J9C2V9"/>
<keyword evidence="11 13" id="KW-0472">Membrane</keyword>
<dbReference type="InterPro" id="IPR005311">
    <property type="entry name" value="PBP_dimer"/>
</dbReference>
<keyword evidence="3" id="KW-1003">Cell membrane</keyword>
<dbReference type="SUPFAM" id="SSF56519">
    <property type="entry name" value="Penicillin binding protein dimerisation domain"/>
    <property type="match status" value="1"/>
</dbReference>
<evidence type="ECO:0000256" key="4">
    <source>
        <dbReference type="ARBA" id="ARBA00022519"/>
    </source>
</evidence>
<evidence type="ECO:0000256" key="13">
    <source>
        <dbReference type="SAM" id="Phobius"/>
    </source>
</evidence>
<dbReference type="InterPro" id="IPR036138">
    <property type="entry name" value="PBP_dimer_sf"/>
</dbReference>
<organism evidence="16">
    <name type="scientific">gut metagenome</name>
    <dbReference type="NCBI Taxonomy" id="749906"/>
    <lineage>
        <taxon>unclassified sequences</taxon>
        <taxon>metagenomes</taxon>
        <taxon>organismal metagenomes</taxon>
    </lineage>
</organism>
<name>J9C2V9_9ZZZZ</name>
<accession>J9C2V9</accession>
<evidence type="ECO:0000256" key="9">
    <source>
        <dbReference type="ARBA" id="ARBA00022984"/>
    </source>
</evidence>
<protein>
    <submittedName>
        <fullName evidence="16">Peptidoglycan glycosyltransferase</fullName>
    </submittedName>
</protein>
<keyword evidence="5" id="KW-0645">Protease</keyword>
<dbReference type="Pfam" id="PF03717">
    <property type="entry name" value="PBP_dimer"/>
    <property type="match status" value="1"/>
</dbReference>
<dbReference type="EMBL" id="AMCI01006553">
    <property type="protein sequence ID" value="EJW94140.1"/>
    <property type="molecule type" value="Genomic_DNA"/>
</dbReference>
<evidence type="ECO:0000256" key="7">
    <source>
        <dbReference type="ARBA" id="ARBA00022801"/>
    </source>
</evidence>
<feature type="domain" description="Penicillin-binding protein transpeptidase" evidence="14">
    <location>
        <begin position="263"/>
        <end position="587"/>
    </location>
</feature>
<evidence type="ECO:0000256" key="1">
    <source>
        <dbReference type="ARBA" id="ARBA00004167"/>
    </source>
</evidence>
<evidence type="ECO:0000256" key="11">
    <source>
        <dbReference type="ARBA" id="ARBA00023136"/>
    </source>
</evidence>
<dbReference type="InterPro" id="IPR050515">
    <property type="entry name" value="Beta-lactam/transpept"/>
</dbReference>
<dbReference type="GO" id="GO:0016740">
    <property type="term" value="F:transferase activity"/>
    <property type="evidence" value="ECO:0007669"/>
    <property type="project" value="UniProtKB-KW"/>
</dbReference>
<evidence type="ECO:0000256" key="12">
    <source>
        <dbReference type="ARBA" id="ARBA00023316"/>
    </source>
</evidence>
<dbReference type="GO" id="GO:0071972">
    <property type="term" value="F:peptidoglycan L,D-transpeptidase activity"/>
    <property type="evidence" value="ECO:0007669"/>
    <property type="project" value="TreeGrafter"/>
</dbReference>
<feature type="domain" description="Penicillin-binding protein dimerisation" evidence="15">
    <location>
        <begin position="54"/>
        <end position="223"/>
    </location>
</feature>
<evidence type="ECO:0000256" key="8">
    <source>
        <dbReference type="ARBA" id="ARBA00022960"/>
    </source>
</evidence>
<dbReference type="Pfam" id="PF00905">
    <property type="entry name" value="Transpeptidase"/>
    <property type="match status" value="1"/>
</dbReference>
<keyword evidence="6 13" id="KW-0812">Transmembrane</keyword>
<dbReference type="FunFam" id="3.40.710.10:FF:000024">
    <property type="entry name" value="Penicillin-binding protein 2"/>
    <property type="match status" value="1"/>
</dbReference>
<proteinExistence type="predicted"/>
<dbReference type="InterPro" id="IPR017790">
    <property type="entry name" value="Penicillin-binding_protein_2"/>
</dbReference>
<dbReference type="GO" id="GO:0005886">
    <property type="term" value="C:plasma membrane"/>
    <property type="evidence" value="ECO:0007669"/>
    <property type="project" value="UniProtKB-SubCell"/>
</dbReference>
<evidence type="ECO:0000256" key="2">
    <source>
        <dbReference type="ARBA" id="ARBA00004236"/>
    </source>
</evidence>
<comment type="caution">
    <text evidence="16">The sequence shown here is derived from an EMBL/GenBank/DDBJ whole genome shotgun (WGS) entry which is preliminary data.</text>
</comment>
<dbReference type="Gene3D" id="3.30.1390.30">
    <property type="entry name" value="Penicillin-binding protein 2a, domain 3"/>
    <property type="match status" value="1"/>
</dbReference>
<keyword evidence="12" id="KW-0961">Cell wall biogenesis/degradation</keyword>
<dbReference type="InterPro" id="IPR001460">
    <property type="entry name" value="PCN-bd_Tpept"/>
</dbReference>
<keyword evidence="7" id="KW-0378">Hydrolase</keyword>
<reference evidence="16" key="1">
    <citation type="journal article" date="2012" name="PLoS ONE">
        <title>Gene sets for utilization of primary and secondary nutrition supplies in the distal gut of endangered iberian lynx.</title>
        <authorList>
            <person name="Alcaide M."/>
            <person name="Messina E."/>
            <person name="Richter M."/>
            <person name="Bargiela R."/>
            <person name="Peplies J."/>
            <person name="Huws S.A."/>
            <person name="Newbold C.J."/>
            <person name="Golyshin P.N."/>
            <person name="Simon M.A."/>
            <person name="Lopez G."/>
            <person name="Yakimov M.M."/>
            <person name="Ferrer M."/>
        </authorList>
    </citation>
    <scope>NUCLEOTIDE SEQUENCE</scope>
</reference>
<evidence type="ECO:0000259" key="15">
    <source>
        <dbReference type="Pfam" id="PF03717"/>
    </source>
</evidence>
<dbReference type="GO" id="GO:0008360">
    <property type="term" value="P:regulation of cell shape"/>
    <property type="evidence" value="ECO:0007669"/>
    <property type="project" value="UniProtKB-KW"/>
</dbReference>
<feature type="transmembrane region" description="Helical" evidence="13">
    <location>
        <begin position="12"/>
        <end position="35"/>
    </location>
</feature>
<keyword evidence="16" id="KW-0808">Transferase</keyword>
<evidence type="ECO:0000313" key="16">
    <source>
        <dbReference type="EMBL" id="EJW94140.1"/>
    </source>
</evidence>
<dbReference type="GO" id="GO:0009252">
    <property type="term" value="P:peptidoglycan biosynthetic process"/>
    <property type="evidence" value="ECO:0007669"/>
    <property type="project" value="UniProtKB-KW"/>
</dbReference>
<dbReference type="GO" id="GO:0009002">
    <property type="term" value="F:serine-type D-Ala-D-Ala carboxypeptidase activity"/>
    <property type="evidence" value="ECO:0007669"/>
    <property type="project" value="InterPro"/>
</dbReference>
<evidence type="ECO:0000256" key="5">
    <source>
        <dbReference type="ARBA" id="ARBA00022670"/>
    </source>
</evidence>
<dbReference type="PANTHER" id="PTHR30627">
    <property type="entry name" value="PEPTIDOGLYCAN D,D-TRANSPEPTIDASE"/>
    <property type="match status" value="1"/>
</dbReference>
<keyword evidence="8" id="KW-0133">Cell shape</keyword>
<dbReference type="GO" id="GO:0006508">
    <property type="term" value="P:proteolysis"/>
    <property type="evidence" value="ECO:0007669"/>
    <property type="project" value="UniProtKB-KW"/>
</dbReference>
<gene>
    <name evidence="16" type="ORF">EVA_17753</name>
</gene>
<dbReference type="Gene3D" id="3.40.710.10">
    <property type="entry name" value="DD-peptidase/beta-lactamase superfamily"/>
    <property type="match status" value="1"/>
</dbReference>
<evidence type="ECO:0000259" key="14">
    <source>
        <dbReference type="Pfam" id="PF00905"/>
    </source>
</evidence>
<dbReference type="InterPro" id="IPR012338">
    <property type="entry name" value="Beta-lactam/transpept-like"/>
</dbReference>
<dbReference type="NCBIfam" id="TIGR03423">
    <property type="entry name" value="pbp2_mrdA"/>
    <property type="match status" value="1"/>
</dbReference>
<comment type="subcellular location">
    <subcellularLocation>
        <location evidence="2">Cell membrane</location>
    </subcellularLocation>
    <subcellularLocation>
        <location evidence="1">Membrane</location>
        <topology evidence="1">Single-pass membrane protein</topology>
    </subcellularLocation>
</comment>
<evidence type="ECO:0000256" key="3">
    <source>
        <dbReference type="ARBA" id="ARBA00022475"/>
    </source>
</evidence>
<keyword evidence="9" id="KW-0573">Peptidoglycan synthesis</keyword>
<dbReference type="PANTHER" id="PTHR30627:SF2">
    <property type="entry name" value="PEPTIDOGLYCAN D,D-TRANSPEPTIDASE MRDA"/>
    <property type="match status" value="1"/>
</dbReference>